<dbReference type="InterPro" id="IPR004013">
    <property type="entry name" value="PHP_dom"/>
</dbReference>
<evidence type="ECO:0000313" key="2">
    <source>
        <dbReference type="EMBL" id="MBT1073528.1"/>
    </source>
</evidence>
<dbReference type="SMART" id="SM00481">
    <property type="entry name" value="POLIIIAc"/>
    <property type="match status" value="1"/>
</dbReference>
<dbReference type="EMBL" id="JAHDYS010000024">
    <property type="protein sequence ID" value="MBT1073528.1"/>
    <property type="molecule type" value="Genomic_DNA"/>
</dbReference>
<keyword evidence="3" id="KW-1185">Reference proteome</keyword>
<dbReference type="InterPro" id="IPR016195">
    <property type="entry name" value="Pol/histidinol_Pase-like"/>
</dbReference>
<dbReference type="PANTHER" id="PTHR42924">
    <property type="entry name" value="EXONUCLEASE"/>
    <property type="match status" value="1"/>
</dbReference>
<feature type="domain" description="Polymerase/histidinol phosphatase N-terminal" evidence="1">
    <location>
        <begin position="8"/>
        <end position="73"/>
    </location>
</feature>
<dbReference type="InterPro" id="IPR003141">
    <property type="entry name" value="Pol/His_phosphatase_N"/>
</dbReference>
<name>A0ABS5UD26_9BACT</name>
<organism evidence="2 3">
    <name type="scientific">Pelotalea chapellei</name>
    <dbReference type="NCBI Taxonomy" id="44671"/>
    <lineage>
        <taxon>Bacteria</taxon>
        <taxon>Pseudomonadati</taxon>
        <taxon>Thermodesulfobacteriota</taxon>
        <taxon>Desulfuromonadia</taxon>
        <taxon>Geobacterales</taxon>
        <taxon>Geobacteraceae</taxon>
        <taxon>Pelotalea</taxon>
    </lineage>
</organism>
<dbReference type="Pfam" id="PF02811">
    <property type="entry name" value="PHP"/>
    <property type="match status" value="1"/>
</dbReference>
<dbReference type="InterPro" id="IPR052018">
    <property type="entry name" value="PHP_domain"/>
</dbReference>
<gene>
    <name evidence="2" type="ORF">KJB30_17240</name>
</gene>
<dbReference type="Proteomes" id="UP000784128">
    <property type="component" value="Unassembled WGS sequence"/>
</dbReference>
<protein>
    <submittedName>
        <fullName evidence="2">PHP domain-containing protein</fullName>
    </submittedName>
</protein>
<proteinExistence type="predicted"/>
<dbReference type="CDD" id="cd07438">
    <property type="entry name" value="PHP_HisPPase_AMP"/>
    <property type="match status" value="1"/>
</dbReference>
<dbReference type="SUPFAM" id="SSF89550">
    <property type="entry name" value="PHP domain-like"/>
    <property type="match status" value="1"/>
</dbReference>
<dbReference type="Gene3D" id="1.10.150.650">
    <property type="match status" value="1"/>
</dbReference>
<sequence>MEASPIYLDLHVHSSFSDGAFSPAELIQRAKRNGLKAIALADHDSIAGVAQAIVAGIEHGIEVIPAVELSVQFENWHDIHLLGYGLDFQDEFFLNKLNYFKEMRVHRNIRILEGVNKKLGNIRNMPPITLAEVLVHAKGTIGRPHIARALLERGYVTSIEEAFRSYLVPCNIPKAHWPIKDAINEIKRIGGIPVLAHPTSISIEHPDLRRIILDMRDLGLEGIEVYNNMARPEDMEFLRRLAEEFDLMVSAGSDFHGIEEGLEIGRGRGGIRFNDTLLAPLWEAIGKPQH</sequence>
<dbReference type="RefSeq" id="WP_214301613.1">
    <property type="nucleotide sequence ID" value="NZ_JAHDYS010000024.1"/>
</dbReference>
<dbReference type="PANTHER" id="PTHR42924:SF3">
    <property type="entry name" value="POLYMERASE_HISTIDINOL PHOSPHATASE N-TERMINAL DOMAIN-CONTAINING PROTEIN"/>
    <property type="match status" value="1"/>
</dbReference>
<dbReference type="Gene3D" id="3.20.20.140">
    <property type="entry name" value="Metal-dependent hydrolases"/>
    <property type="match status" value="1"/>
</dbReference>
<evidence type="ECO:0000313" key="3">
    <source>
        <dbReference type="Proteomes" id="UP000784128"/>
    </source>
</evidence>
<evidence type="ECO:0000259" key="1">
    <source>
        <dbReference type="SMART" id="SM00481"/>
    </source>
</evidence>
<comment type="caution">
    <text evidence="2">The sequence shown here is derived from an EMBL/GenBank/DDBJ whole genome shotgun (WGS) entry which is preliminary data.</text>
</comment>
<accession>A0ABS5UD26</accession>
<reference evidence="2 3" key="1">
    <citation type="submission" date="2021-05" db="EMBL/GenBank/DDBJ databases">
        <title>The draft genome of Geobacter chapellei DSM 13688.</title>
        <authorList>
            <person name="Xu Z."/>
            <person name="Masuda Y."/>
            <person name="Itoh H."/>
            <person name="Senoo K."/>
        </authorList>
    </citation>
    <scope>NUCLEOTIDE SEQUENCE [LARGE SCALE GENOMIC DNA]</scope>
    <source>
        <strain evidence="2 3">DSM 13688</strain>
    </source>
</reference>